<dbReference type="InterPro" id="IPR000182">
    <property type="entry name" value="GNAT_dom"/>
</dbReference>
<dbReference type="InterPro" id="IPR051531">
    <property type="entry name" value="N-acetyltransferase"/>
</dbReference>
<name>A0AAX4K027_9TREE</name>
<dbReference type="Gene3D" id="3.40.630.30">
    <property type="match status" value="1"/>
</dbReference>
<dbReference type="CDD" id="cd04301">
    <property type="entry name" value="NAT_SF"/>
    <property type="match status" value="1"/>
</dbReference>
<dbReference type="GO" id="GO:0016747">
    <property type="term" value="F:acyltransferase activity, transferring groups other than amino-acyl groups"/>
    <property type="evidence" value="ECO:0007669"/>
    <property type="project" value="InterPro"/>
</dbReference>
<proteinExistence type="predicted"/>
<accession>A0AAX4K027</accession>
<protein>
    <recommendedName>
        <fullName evidence="1">N-acetyltransferase domain-containing protein</fullName>
    </recommendedName>
</protein>
<dbReference type="RefSeq" id="XP_066077045.1">
    <property type="nucleotide sequence ID" value="XM_066220948.1"/>
</dbReference>
<dbReference type="PANTHER" id="PTHR43792">
    <property type="entry name" value="GNAT FAMILY, PUTATIVE (AFU_ORTHOLOGUE AFUA_3G00765)-RELATED-RELATED"/>
    <property type="match status" value="1"/>
</dbReference>
<dbReference type="EMBL" id="CP144103">
    <property type="protein sequence ID" value="WWC90282.1"/>
    <property type="molecule type" value="Genomic_DNA"/>
</dbReference>
<dbReference type="Pfam" id="PF13302">
    <property type="entry name" value="Acetyltransf_3"/>
    <property type="match status" value="1"/>
</dbReference>
<dbReference type="SUPFAM" id="SSF55729">
    <property type="entry name" value="Acyl-CoA N-acyltransferases (Nat)"/>
    <property type="match status" value="1"/>
</dbReference>
<evidence type="ECO:0000313" key="2">
    <source>
        <dbReference type="EMBL" id="WWC90282.1"/>
    </source>
</evidence>
<gene>
    <name evidence="2" type="ORF">L201_005215</name>
</gene>
<evidence type="ECO:0000313" key="3">
    <source>
        <dbReference type="Proteomes" id="UP001355207"/>
    </source>
</evidence>
<dbReference type="InterPro" id="IPR016181">
    <property type="entry name" value="Acyl_CoA_acyltransferase"/>
</dbReference>
<dbReference type="PROSITE" id="PS51186">
    <property type="entry name" value="GNAT"/>
    <property type="match status" value="1"/>
</dbReference>
<evidence type="ECO:0000259" key="1">
    <source>
        <dbReference type="PROSITE" id="PS51186"/>
    </source>
</evidence>
<sequence>MSEPSKQLAHSPVQQGPEGPFLQLRNFDYRLTTWKEEDVDDAVELFDHPNVGKWACLRPFPYTPSHFDFISALIPQHLSIAQSFLSDNPPRLILEELAKCPMYPLSALRQSKTGKVVGSCNIGPSQKEIGSWEIAYDLHPDLQGKGIAKEMVKTLLEFSKWIGIEKVVAFCEPFNIPSSNLLKKLGFTYIGEKTLKYPEEKGGDERVIHGYSISL</sequence>
<dbReference type="AlphaFoldDB" id="A0AAX4K027"/>
<dbReference type="PANTHER" id="PTHR43792:SF16">
    <property type="entry name" value="N-ACETYLTRANSFERASE DOMAIN-CONTAINING PROTEIN"/>
    <property type="match status" value="1"/>
</dbReference>
<feature type="domain" description="N-acetyltransferase" evidence="1">
    <location>
        <begin position="64"/>
        <end position="215"/>
    </location>
</feature>
<dbReference type="GeneID" id="91095885"/>
<keyword evidence="3" id="KW-1185">Reference proteome</keyword>
<dbReference type="Proteomes" id="UP001355207">
    <property type="component" value="Chromosome 6"/>
</dbReference>
<organism evidence="2 3">
    <name type="scientific">Kwoniella dendrophila CBS 6074</name>
    <dbReference type="NCBI Taxonomy" id="1295534"/>
    <lineage>
        <taxon>Eukaryota</taxon>
        <taxon>Fungi</taxon>
        <taxon>Dikarya</taxon>
        <taxon>Basidiomycota</taxon>
        <taxon>Agaricomycotina</taxon>
        <taxon>Tremellomycetes</taxon>
        <taxon>Tremellales</taxon>
        <taxon>Cryptococcaceae</taxon>
        <taxon>Kwoniella</taxon>
    </lineage>
</organism>
<reference evidence="2 3" key="1">
    <citation type="submission" date="2024-01" db="EMBL/GenBank/DDBJ databases">
        <title>Comparative genomics of Cryptococcus and Kwoniella reveals pathogenesis evolution and contrasting modes of karyotype evolution via chromosome fusion or intercentromeric recombination.</title>
        <authorList>
            <person name="Coelho M.A."/>
            <person name="David-Palma M."/>
            <person name="Shea T."/>
            <person name="Bowers K."/>
            <person name="McGinley-Smith S."/>
            <person name="Mohammad A.W."/>
            <person name="Gnirke A."/>
            <person name="Yurkov A.M."/>
            <person name="Nowrousian M."/>
            <person name="Sun S."/>
            <person name="Cuomo C.A."/>
            <person name="Heitman J."/>
        </authorList>
    </citation>
    <scope>NUCLEOTIDE SEQUENCE [LARGE SCALE GENOMIC DNA]</scope>
    <source>
        <strain evidence="2 3">CBS 6074</strain>
    </source>
</reference>